<dbReference type="PANTHER" id="PTHR20935">
    <property type="entry name" value="PHOSPHOGLYCERATE MUTASE-RELATED"/>
    <property type="match status" value="1"/>
</dbReference>
<dbReference type="InterPro" id="IPR051021">
    <property type="entry name" value="Mito_Ser/Thr_phosphatase"/>
</dbReference>
<dbReference type="EMBL" id="AKGD01000001">
    <property type="protein sequence ID" value="EIT70557.1"/>
    <property type="molecule type" value="Genomic_DNA"/>
</dbReference>
<dbReference type="PANTHER" id="PTHR20935:SF0">
    <property type="entry name" value="SERINE_THREONINE-PROTEIN PHOSPHATASE PGAM5, MITOCHONDRIAL"/>
    <property type="match status" value="1"/>
</dbReference>
<dbReference type="CDD" id="cd07067">
    <property type="entry name" value="HP_PGM_like"/>
    <property type="match status" value="1"/>
</dbReference>
<gene>
    <name evidence="2" type="ORF">WQQ_06940</name>
</gene>
<dbReference type="SMART" id="SM00855">
    <property type="entry name" value="PGAM"/>
    <property type="match status" value="1"/>
</dbReference>
<evidence type="ECO:0000313" key="3">
    <source>
        <dbReference type="Proteomes" id="UP000003704"/>
    </source>
</evidence>
<accession>I7ZFT9</accession>
<organism evidence="2 3">
    <name type="scientific">Hydrocarboniphaga effusa AP103</name>
    <dbReference type="NCBI Taxonomy" id="1172194"/>
    <lineage>
        <taxon>Bacteria</taxon>
        <taxon>Pseudomonadati</taxon>
        <taxon>Pseudomonadota</taxon>
        <taxon>Gammaproteobacteria</taxon>
        <taxon>Nevskiales</taxon>
        <taxon>Nevskiaceae</taxon>
        <taxon>Hydrocarboniphaga</taxon>
    </lineage>
</organism>
<dbReference type="RefSeq" id="WP_007183650.1">
    <property type="nucleotide sequence ID" value="NZ_AKGD01000001.1"/>
</dbReference>
<dbReference type="SUPFAM" id="SSF53254">
    <property type="entry name" value="Phosphoglycerate mutase-like"/>
    <property type="match status" value="1"/>
</dbReference>
<evidence type="ECO:0008006" key="4">
    <source>
        <dbReference type="Google" id="ProtNLM"/>
    </source>
</evidence>
<reference evidence="2 3" key="1">
    <citation type="journal article" date="2012" name="J. Bacteriol.">
        <title>Genome Sequence of n-Alkane-Degrading Hydrocarboniphaga effusa Strain AP103T (ATCC BAA-332T).</title>
        <authorList>
            <person name="Chang H.K."/>
            <person name="Zylstra G.J."/>
            <person name="Chae J.C."/>
        </authorList>
    </citation>
    <scope>NUCLEOTIDE SEQUENCE [LARGE SCALE GENOMIC DNA]</scope>
    <source>
        <strain evidence="2 3">AP103</strain>
    </source>
</reference>
<dbReference type="Proteomes" id="UP000003704">
    <property type="component" value="Unassembled WGS sequence"/>
</dbReference>
<dbReference type="GO" id="GO:0016787">
    <property type="term" value="F:hydrolase activity"/>
    <property type="evidence" value="ECO:0007669"/>
    <property type="project" value="UniProtKB-KW"/>
</dbReference>
<dbReference type="InterPro" id="IPR013078">
    <property type="entry name" value="His_Pase_superF_clade-1"/>
</dbReference>
<evidence type="ECO:0000313" key="2">
    <source>
        <dbReference type="EMBL" id="EIT70557.1"/>
    </source>
</evidence>
<dbReference type="AlphaFoldDB" id="I7ZFT9"/>
<evidence type="ECO:0000256" key="1">
    <source>
        <dbReference type="ARBA" id="ARBA00022801"/>
    </source>
</evidence>
<dbReference type="Pfam" id="PF00300">
    <property type="entry name" value="His_Phos_1"/>
    <property type="match status" value="1"/>
</dbReference>
<proteinExistence type="predicted"/>
<name>I7ZFT9_9GAMM</name>
<dbReference type="OrthoDB" id="280692at2"/>
<protein>
    <recommendedName>
        <fullName evidence="4">Phosphoglycerate mutase</fullName>
    </recommendedName>
</protein>
<comment type="caution">
    <text evidence="2">The sequence shown here is derived from an EMBL/GenBank/DDBJ whole genome shotgun (WGS) entry which is preliminary data.</text>
</comment>
<sequence length="229" mass="25168">MSVIVLVRHGQASFGTGDYDRLSAVGWTQARLLGSALASCFIKPDLLVCGDMLRHRETANACIEALSHSGAPRIDAAWNEYDHEALIAALRPEWRDPQAMMQALKSEPDPRRAFQRVFSKAVERWMRGDHDGEYALSWSAFRMRVRAALLGLHEKLGKGGRACVFTSGGPIAAVAAELLGLDSAHAAQLSWSLVNTGMTRILGGDRGLRLGTLNEHAHLEHDLELITYR</sequence>
<dbReference type="Gene3D" id="3.40.50.1240">
    <property type="entry name" value="Phosphoglycerate mutase-like"/>
    <property type="match status" value="1"/>
</dbReference>
<dbReference type="STRING" id="1172194.WQQ_06940"/>
<dbReference type="InterPro" id="IPR029033">
    <property type="entry name" value="His_PPase_superfam"/>
</dbReference>
<keyword evidence="1" id="KW-0378">Hydrolase</keyword>
<keyword evidence="3" id="KW-1185">Reference proteome</keyword>